<reference evidence="1" key="1">
    <citation type="submission" date="2016-04" db="EMBL/GenBank/DDBJ databases">
        <authorList>
            <person name="Tabuchi Yagui T.R."/>
        </authorList>
    </citation>
    <scope>NUCLEOTIDE SEQUENCE [LARGE SCALE GENOMIC DNA]</scope>
    <source>
        <strain evidence="1">NIES-26</strain>
    </source>
</reference>
<proteinExistence type="predicted"/>
<dbReference type="Proteomes" id="UP000252107">
    <property type="component" value="Unassembled WGS sequence"/>
</dbReference>
<name>A0A367QZ09_9NOSO</name>
<accession>A0A367QZ09</accession>
<keyword evidence="2" id="KW-1185">Reference proteome</keyword>
<evidence type="ECO:0000313" key="2">
    <source>
        <dbReference type="Proteomes" id="UP000252107"/>
    </source>
</evidence>
<dbReference type="AlphaFoldDB" id="A0A367QZ09"/>
<evidence type="ECO:0000313" key="1">
    <source>
        <dbReference type="EMBL" id="RCJ28442.1"/>
    </source>
</evidence>
<dbReference type="EMBL" id="LXQD01000298">
    <property type="protein sequence ID" value="RCJ28442.1"/>
    <property type="molecule type" value="Genomic_DNA"/>
</dbReference>
<sequence>MPEDGFSRSSFPVRERLDLCHTTINEQFDADNIAAVLGNELLSSGKIDATGATCNQRDFFQELL</sequence>
<gene>
    <name evidence="1" type="ORF">A6770_23545</name>
</gene>
<comment type="caution">
    <text evidence="1">The sequence shown here is derived from an EMBL/GenBank/DDBJ whole genome shotgun (WGS) entry which is preliminary data.</text>
</comment>
<organism evidence="1 2">
    <name type="scientific">Nostoc minutum NIES-26</name>
    <dbReference type="NCBI Taxonomy" id="1844469"/>
    <lineage>
        <taxon>Bacteria</taxon>
        <taxon>Bacillati</taxon>
        <taxon>Cyanobacteriota</taxon>
        <taxon>Cyanophyceae</taxon>
        <taxon>Nostocales</taxon>
        <taxon>Nostocaceae</taxon>
        <taxon>Nostoc</taxon>
    </lineage>
</organism>
<protein>
    <submittedName>
        <fullName evidence="1">Uncharacterized protein</fullName>
    </submittedName>
</protein>